<name>A0ABY8JUN0_9ACTN</name>
<dbReference type="Gene3D" id="3.30.470.20">
    <property type="entry name" value="ATP-grasp fold, B domain"/>
    <property type="match status" value="1"/>
</dbReference>
<evidence type="ECO:0000256" key="2">
    <source>
        <dbReference type="ARBA" id="ARBA00022741"/>
    </source>
</evidence>
<dbReference type="InterPro" id="IPR041472">
    <property type="entry name" value="BL00235/CARNS1_N"/>
</dbReference>
<reference evidence="7 8" key="1">
    <citation type="submission" date="2023-03" db="EMBL/GenBank/DDBJ databases">
        <authorList>
            <person name="Mo P."/>
        </authorList>
    </citation>
    <scope>NUCLEOTIDE SEQUENCE [LARGE SCALE GENOMIC DNA]</scope>
    <source>
        <strain evidence="7 8">HUAS 5</strain>
    </source>
</reference>
<feature type="region of interest" description="Disordered" evidence="5">
    <location>
        <begin position="1"/>
        <end position="24"/>
    </location>
</feature>
<proteinExistence type="predicted"/>
<evidence type="ECO:0000259" key="6">
    <source>
        <dbReference type="PROSITE" id="PS50975"/>
    </source>
</evidence>
<organism evidence="7 8">
    <name type="scientific">Streptomyces cathayae</name>
    <dbReference type="NCBI Taxonomy" id="3031124"/>
    <lineage>
        <taxon>Bacteria</taxon>
        <taxon>Bacillati</taxon>
        <taxon>Actinomycetota</taxon>
        <taxon>Actinomycetes</taxon>
        <taxon>Kitasatosporales</taxon>
        <taxon>Streptomycetaceae</taxon>
        <taxon>Streptomyces</taxon>
    </lineage>
</organism>
<dbReference type="RefSeq" id="WP_279332706.1">
    <property type="nucleotide sequence ID" value="NZ_CP121682.1"/>
</dbReference>
<keyword evidence="8" id="KW-1185">Reference proteome</keyword>
<dbReference type="InterPro" id="IPR040570">
    <property type="entry name" value="LAL_C2"/>
</dbReference>
<dbReference type="Pfam" id="PF18603">
    <property type="entry name" value="LAL_C2"/>
    <property type="match status" value="1"/>
</dbReference>
<dbReference type="Gene3D" id="3.40.50.20">
    <property type="match status" value="1"/>
</dbReference>
<evidence type="ECO:0000256" key="4">
    <source>
        <dbReference type="PROSITE-ProRule" id="PRU00409"/>
    </source>
</evidence>
<dbReference type="Pfam" id="PF13535">
    <property type="entry name" value="ATP-grasp_4"/>
    <property type="match status" value="1"/>
</dbReference>
<dbReference type="PANTHER" id="PTHR43585:SF2">
    <property type="entry name" value="ATP-GRASP ENZYME FSQD"/>
    <property type="match status" value="1"/>
</dbReference>
<dbReference type="EMBL" id="CP121682">
    <property type="protein sequence ID" value="WGD39690.1"/>
    <property type="molecule type" value="Genomic_DNA"/>
</dbReference>
<dbReference type="InterPro" id="IPR011761">
    <property type="entry name" value="ATP-grasp"/>
</dbReference>
<accession>A0ABY8JUN0</accession>
<gene>
    <name evidence="7" type="ORF">PYS65_05825</name>
</gene>
<sequence length="418" mass="44206">MTDAHDPHRTAATPAPHRTAGDPPDLLLVGVGTMGRPYLDAAARLGVRVRAVESAAAWDSRPTHLAASFHRVEGHGDEAWVGAVARAAAERAPDGLIAFAEPHVLAGALTQERLGLPGPSLHAAVISRNKALQRATFAAYGVSQPEHLHVAGIADGAAWMQGRLPVVVKPLTLAGSEGVELVRDAAGVDEAVARRAGEGPVLVEEAVQGPEYSWEALVRDGEVLFENVTAKDTTSPPYFVELAHRCGHAFAPGPNARVRELTRGVLTAIGMRTGLVHLEFKVGARGPALMEVAVRTPGDYLPDAIGLTYGFDVYEAVVRLALGLPLPDLPKAPVRHAATVFPTAAPGTIREIRGVAEVEAHPAVVRVRLRKTAGDTVRPLTSSSQRMGHVLVDAASPAEREDALAFVRENLRVLVEPN</sequence>
<dbReference type="Proteomes" id="UP001216440">
    <property type="component" value="Chromosome"/>
</dbReference>
<evidence type="ECO:0000313" key="7">
    <source>
        <dbReference type="EMBL" id="WGD39690.1"/>
    </source>
</evidence>
<dbReference type="SUPFAM" id="SSF56059">
    <property type="entry name" value="Glutathione synthetase ATP-binding domain-like"/>
    <property type="match status" value="1"/>
</dbReference>
<evidence type="ECO:0000256" key="5">
    <source>
        <dbReference type="SAM" id="MobiDB-lite"/>
    </source>
</evidence>
<dbReference type="InterPro" id="IPR052032">
    <property type="entry name" value="ATP-dep_AA_Ligase"/>
</dbReference>
<feature type="domain" description="ATP-grasp" evidence="6">
    <location>
        <begin position="134"/>
        <end position="322"/>
    </location>
</feature>
<dbReference type="PANTHER" id="PTHR43585">
    <property type="entry name" value="FUMIPYRROLE BIOSYNTHESIS PROTEIN C"/>
    <property type="match status" value="1"/>
</dbReference>
<evidence type="ECO:0000256" key="1">
    <source>
        <dbReference type="ARBA" id="ARBA00022598"/>
    </source>
</evidence>
<evidence type="ECO:0000313" key="8">
    <source>
        <dbReference type="Proteomes" id="UP001216440"/>
    </source>
</evidence>
<dbReference type="PROSITE" id="PS50975">
    <property type="entry name" value="ATP_GRASP"/>
    <property type="match status" value="1"/>
</dbReference>
<keyword evidence="3 4" id="KW-0067">ATP-binding</keyword>
<keyword evidence="2 4" id="KW-0547">Nucleotide-binding</keyword>
<evidence type="ECO:0000256" key="3">
    <source>
        <dbReference type="ARBA" id="ARBA00022840"/>
    </source>
</evidence>
<keyword evidence="1" id="KW-0436">Ligase</keyword>
<protein>
    <submittedName>
        <fullName evidence="7">ATP-grasp domain-containing protein</fullName>
    </submittedName>
</protein>
<dbReference type="Pfam" id="PF18130">
    <property type="entry name" value="ATPgrasp_N"/>
    <property type="match status" value="1"/>
</dbReference>